<dbReference type="Proteomes" id="UP000656813">
    <property type="component" value="Unassembled WGS sequence"/>
</dbReference>
<dbReference type="GO" id="GO:0003677">
    <property type="term" value="F:DNA binding"/>
    <property type="evidence" value="ECO:0007669"/>
    <property type="project" value="UniProtKB-KW"/>
</dbReference>
<keyword evidence="6" id="KW-1185">Reference proteome</keyword>
<dbReference type="PANTHER" id="PTHR41247">
    <property type="entry name" value="HTH-TYPE TRANSCRIPTIONAL REPRESSOR YCNK"/>
    <property type="match status" value="1"/>
</dbReference>
<dbReference type="InterPro" id="IPR018356">
    <property type="entry name" value="Tscrpt_reg_HTH_DeoR_CS"/>
</dbReference>
<dbReference type="InterPro" id="IPR036388">
    <property type="entry name" value="WH-like_DNA-bd_sf"/>
</dbReference>
<keyword evidence="3" id="KW-0804">Transcription</keyword>
<dbReference type="SMART" id="SM00420">
    <property type="entry name" value="HTH_DEOR"/>
    <property type="match status" value="1"/>
</dbReference>
<sequence>MLPIERQQRIKTMIQSKQHMKIAELSERLGVSEMTIHRDLKPLIEEGLIIKTFGGITLLPNPGEKKEQHEVCVLCRRPYNERSSYRLILPNHAIEVACCPHCGLLRHYQLGDKVIQAICYDFLRHTTISAPLAFFVMETSLDTGCCNPQVLPFEYQDHAEKFIKGFGGQVYRFDEVGEALQRKMQAQEQHHCHE</sequence>
<evidence type="ECO:0000256" key="1">
    <source>
        <dbReference type="ARBA" id="ARBA00023015"/>
    </source>
</evidence>
<evidence type="ECO:0000259" key="4">
    <source>
        <dbReference type="PROSITE" id="PS51000"/>
    </source>
</evidence>
<proteinExistence type="predicted"/>
<reference evidence="5" key="2">
    <citation type="submission" date="2020-09" db="EMBL/GenBank/DDBJ databases">
        <authorList>
            <person name="Sun Q."/>
            <person name="Zhou Y."/>
        </authorList>
    </citation>
    <scope>NUCLEOTIDE SEQUENCE</scope>
    <source>
        <strain evidence="5">CGMCC 1.12777</strain>
    </source>
</reference>
<evidence type="ECO:0000256" key="3">
    <source>
        <dbReference type="ARBA" id="ARBA00023163"/>
    </source>
</evidence>
<keyword evidence="2" id="KW-0238">DNA-binding</keyword>
<keyword evidence="1" id="KW-0805">Transcription regulation</keyword>
<reference evidence="5" key="1">
    <citation type="journal article" date="2014" name="Int. J. Syst. Evol. Microbiol.">
        <title>Complete genome sequence of Corynebacterium casei LMG S-19264T (=DSM 44701T), isolated from a smear-ripened cheese.</title>
        <authorList>
            <consortium name="US DOE Joint Genome Institute (JGI-PGF)"/>
            <person name="Walter F."/>
            <person name="Albersmeier A."/>
            <person name="Kalinowski J."/>
            <person name="Ruckert C."/>
        </authorList>
    </citation>
    <scope>NUCLEOTIDE SEQUENCE</scope>
    <source>
        <strain evidence="5">CGMCC 1.12777</strain>
    </source>
</reference>
<dbReference type="RefSeq" id="WP_188498497.1">
    <property type="nucleotide sequence ID" value="NZ_BMFV01000030.1"/>
</dbReference>
<dbReference type="PRINTS" id="PR00037">
    <property type="entry name" value="HTHLACR"/>
</dbReference>
<dbReference type="PANTHER" id="PTHR41247:SF1">
    <property type="entry name" value="HTH-TYPE TRANSCRIPTIONAL REPRESSOR YCNK"/>
    <property type="match status" value="1"/>
</dbReference>
<dbReference type="PROSITE" id="PS00894">
    <property type="entry name" value="HTH_DEOR_1"/>
    <property type="match status" value="1"/>
</dbReference>
<evidence type="ECO:0000313" key="5">
    <source>
        <dbReference type="EMBL" id="GGH86115.1"/>
    </source>
</evidence>
<dbReference type="InterPro" id="IPR001034">
    <property type="entry name" value="DeoR_HTH"/>
</dbReference>
<dbReference type="EMBL" id="BMFV01000030">
    <property type="protein sequence ID" value="GGH86115.1"/>
    <property type="molecule type" value="Genomic_DNA"/>
</dbReference>
<protein>
    <submittedName>
        <fullName evidence="5">HTH-type transcriptional repressor YcnK</fullName>
    </submittedName>
</protein>
<evidence type="ECO:0000313" key="6">
    <source>
        <dbReference type="Proteomes" id="UP000656813"/>
    </source>
</evidence>
<dbReference type="AlphaFoldDB" id="A0A8J2ZYK0"/>
<dbReference type="SUPFAM" id="SSF160387">
    <property type="entry name" value="NosL/MerB-like"/>
    <property type="match status" value="1"/>
</dbReference>
<accession>A0A8J2ZYK0</accession>
<feature type="domain" description="HTH deoR-type" evidence="4">
    <location>
        <begin position="3"/>
        <end position="58"/>
    </location>
</feature>
<gene>
    <name evidence="5" type="primary">ycnK</name>
    <name evidence="5" type="ORF">GCM10007096_33070</name>
</gene>
<dbReference type="Gene3D" id="3.30.70.2050">
    <property type="match status" value="1"/>
</dbReference>
<dbReference type="GO" id="GO:0003700">
    <property type="term" value="F:DNA-binding transcription factor activity"/>
    <property type="evidence" value="ECO:0007669"/>
    <property type="project" value="InterPro"/>
</dbReference>
<dbReference type="InterPro" id="IPR036390">
    <property type="entry name" value="WH_DNA-bd_sf"/>
</dbReference>
<dbReference type="PROSITE" id="PS51000">
    <property type="entry name" value="HTH_DEOR_2"/>
    <property type="match status" value="1"/>
</dbReference>
<name>A0A8J2ZYK0_9BACL</name>
<dbReference type="Gene3D" id="1.10.10.10">
    <property type="entry name" value="Winged helix-like DNA-binding domain superfamily/Winged helix DNA-binding domain"/>
    <property type="match status" value="1"/>
</dbReference>
<dbReference type="SUPFAM" id="SSF46785">
    <property type="entry name" value="Winged helix' DNA-binding domain"/>
    <property type="match status" value="1"/>
</dbReference>
<dbReference type="Pfam" id="PF08220">
    <property type="entry name" value="HTH_DeoR"/>
    <property type="match status" value="1"/>
</dbReference>
<dbReference type="InterPro" id="IPR008719">
    <property type="entry name" value="N2O_reductase_NosL"/>
</dbReference>
<comment type="caution">
    <text evidence="5">The sequence shown here is derived from an EMBL/GenBank/DDBJ whole genome shotgun (WGS) entry which is preliminary data.</text>
</comment>
<organism evidence="5 6">
    <name type="scientific">Pullulanibacillus pueri</name>
    <dbReference type="NCBI Taxonomy" id="1437324"/>
    <lineage>
        <taxon>Bacteria</taxon>
        <taxon>Bacillati</taxon>
        <taxon>Bacillota</taxon>
        <taxon>Bacilli</taxon>
        <taxon>Bacillales</taxon>
        <taxon>Sporolactobacillaceae</taxon>
        <taxon>Pullulanibacillus</taxon>
    </lineage>
</organism>
<evidence type="ECO:0000256" key="2">
    <source>
        <dbReference type="ARBA" id="ARBA00023125"/>
    </source>
</evidence>
<dbReference type="Pfam" id="PF05573">
    <property type="entry name" value="NosL"/>
    <property type="match status" value="1"/>
</dbReference>